<keyword evidence="4" id="KW-1185">Reference proteome</keyword>
<evidence type="ECO:0000313" key="4">
    <source>
        <dbReference type="Proteomes" id="UP001224890"/>
    </source>
</evidence>
<keyword evidence="2" id="KW-0472">Membrane</keyword>
<dbReference type="RefSeq" id="XP_060432937.1">
    <property type="nucleotide sequence ID" value="XM_060567545.1"/>
</dbReference>
<dbReference type="Proteomes" id="UP001224890">
    <property type="component" value="Unassembled WGS sequence"/>
</dbReference>
<dbReference type="EMBL" id="JAHMHR010000009">
    <property type="protein sequence ID" value="KAK1689242.1"/>
    <property type="molecule type" value="Genomic_DNA"/>
</dbReference>
<proteinExistence type="predicted"/>
<gene>
    <name evidence="3" type="ORF">BDP55DRAFT_433502</name>
</gene>
<dbReference type="GeneID" id="85452071"/>
<keyword evidence="2" id="KW-1133">Transmembrane helix</keyword>
<sequence length="193" mass="21438">MTDLELQRVGEPIPPDPAPPDRSISIHQRVLRLPIDSIEIWHNIGIGTRIGTLRHDRVLTILRKVGGVASTILSVYVAVEHDEPIAQLAYNSLWCLTFAANSALFLTWRHMSRMQNVYSILFIVLSYATLTTLLKGPELVLNKILPMLPLVVVLGAFLSSLILSTWKEISGSQNLDMEHGDHPAWDAVASCLV</sequence>
<feature type="transmembrane region" description="Helical" evidence="2">
    <location>
        <begin position="117"/>
        <end position="134"/>
    </location>
</feature>
<comment type="caution">
    <text evidence="3">The sequence shown here is derived from an EMBL/GenBank/DDBJ whole genome shotgun (WGS) entry which is preliminary data.</text>
</comment>
<accession>A0AAJ0ARV7</accession>
<organism evidence="3 4">
    <name type="scientific">Colletotrichum godetiae</name>
    <dbReference type="NCBI Taxonomy" id="1209918"/>
    <lineage>
        <taxon>Eukaryota</taxon>
        <taxon>Fungi</taxon>
        <taxon>Dikarya</taxon>
        <taxon>Ascomycota</taxon>
        <taxon>Pezizomycotina</taxon>
        <taxon>Sordariomycetes</taxon>
        <taxon>Hypocreomycetidae</taxon>
        <taxon>Glomerellales</taxon>
        <taxon>Glomerellaceae</taxon>
        <taxon>Colletotrichum</taxon>
        <taxon>Colletotrichum acutatum species complex</taxon>
    </lineage>
</organism>
<evidence type="ECO:0000313" key="3">
    <source>
        <dbReference type="EMBL" id="KAK1689242.1"/>
    </source>
</evidence>
<feature type="region of interest" description="Disordered" evidence="1">
    <location>
        <begin position="1"/>
        <end position="21"/>
    </location>
</feature>
<evidence type="ECO:0000256" key="2">
    <source>
        <dbReference type="SAM" id="Phobius"/>
    </source>
</evidence>
<keyword evidence="2" id="KW-0812">Transmembrane</keyword>
<dbReference type="AlphaFoldDB" id="A0AAJ0ARV7"/>
<reference evidence="3" key="1">
    <citation type="submission" date="2021-06" db="EMBL/GenBank/DDBJ databases">
        <title>Comparative genomics, transcriptomics and evolutionary studies reveal genomic signatures of adaptation to plant cell wall in hemibiotrophic fungi.</title>
        <authorList>
            <consortium name="DOE Joint Genome Institute"/>
            <person name="Baroncelli R."/>
            <person name="Diaz J.F."/>
            <person name="Benocci T."/>
            <person name="Peng M."/>
            <person name="Battaglia E."/>
            <person name="Haridas S."/>
            <person name="Andreopoulos W."/>
            <person name="Labutti K."/>
            <person name="Pangilinan J."/>
            <person name="Floch G.L."/>
            <person name="Makela M.R."/>
            <person name="Henrissat B."/>
            <person name="Grigoriev I.V."/>
            <person name="Crouch J.A."/>
            <person name="De Vries R.P."/>
            <person name="Sukno S.A."/>
            <person name="Thon M.R."/>
        </authorList>
    </citation>
    <scope>NUCLEOTIDE SEQUENCE</scope>
    <source>
        <strain evidence="3">CBS 193.32</strain>
    </source>
</reference>
<feature type="transmembrane region" description="Helical" evidence="2">
    <location>
        <begin position="146"/>
        <end position="166"/>
    </location>
</feature>
<name>A0AAJ0ARV7_9PEZI</name>
<evidence type="ECO:0000256" key="1">
    <source>
        <dbReference type="SAM" id="MobiDB-lite"/>
    </source>
</evidence>
<protein>
    <submittedName>
        <fullName evidence="3">Uncharacterized protein</fullName>
    </submittedName>
</protein>